<keyword evidence="2" id="KW-0496">Mitochondrion</keyword>
<evidence type="ECO:0008006" key="3">
    <source>
        <dbReference type="Google" id="ProtNLM"/>
    </source>
</evidence>
<evidence type="ECO:0000256" key="1">
    <source>
        <dbReference type="SAM" id="SignalP"/>
    </source>
</evidence>
<keyword evidence="1" id="KW-0732">Signal</keyword>
<proteinExistence type="predicted"/>
<dbReference type="EMBL" id="LKAM01000010">
    <property type="protein sequence ID" value="KUM46758.1"/>
    <property type="molecule type" value="Genomic_DNA"/>
</dbReference>
<comment type="caution">
    <text evidence="2">The sequence shown here is derived from an EMBL/GenBank/DDBJ whole genome shotgun (WGS) entry which is preliminary data.</text>
</comment>
<protein>
    <recommendedName>
        <fullName evidence="3">Secreted protein</fullName>
    </recommendedName>
</protein>
<organism evidence="2">
    <name type="scientific">Picea glauca</name>
    <name type="common">White spruce</name>
    <name type="synonym">Pinus glauca</name>
    <dbReference type="NCBI Taxonomy" id="3330"/>
    <lineage>
        <taxon>Eukaryota</taxon>
        <taxon>Viridiplantae</taxon>
        <taxon>Streptophyta</taxon>
        <taxon>Embryophyta</taxon>
        <taxon>Tracheophyta</taxon>
        <taxon>Spermatophyta</taxon>
        <taxon>Pinopsida</taxon>
        <taxon>Pinidae</taxon>
        <taxon>Conifers I</taxon>
        <taxon>Pinales</taxon>
        <taxon>Pinaceae</taxon>
        <taxon>Picea</taxon>
    </lineage>
</organism>
<sequence length="67" mass="7782">MDQPYLYLCLHLTLLSAACTQQHFIKLGIGGISTRIFTLYPNLPYEFFLVPRITFWSGRAFTLLQLE</sequence>
<reference evidence="2" key="1">
    <citation type="journal article" date="2015" name="Genome Biol. Evol.">
        <title>Organellar Genomes of White Spruce (Picea glauca): Assembly and Annotation.</title>
        <authorList>
            <person name="Jackman S.D."/>
            <person name="Warren R.L."/>
            <person name="Gibb E.A."/>
            <person name="Vandervalk B.P."/>
            <person name="Mohamadi H."/>
            <person name="Chu J."/>
            <person name="Raymond A."/>
            <person name="Pleasance S."/>
            <person name="Coope R."/>
            <person name="Wildung M.R."/>
            <person name="Ritland C.E."/>
            <person name="Bousquet J."/>
            <person name="Jones S.J."/>
            <person name="Bohlmann J."/>
            <person name="Birol I."/>
        </authorList>
    </citation>
    <scope>NUCLEOTIDE SEQUENCE [LARGE SCALE GENOMIC DNA]</scope>
    <source>
        <tissue evidence="2">Flushing bud</tissue>
    </source>
</reference>
<name>A0A117NGG8_PICGL</name>
<feature type="signal peptide" evidence="1">
    <location>
        <begin position="1"/>
        <end position="20"/>
    </location>
</feature>
<evidence type="ECO:0000313" key="2">
    <source>
        <dbReference type="EMBL" id="KUM46758.1"/>
    </source>
</evidence>
<accession>A0A117NGG8</accession>
<feature type="chain" id="PRO_5007152031" description="Secreted protein" evidence="1">
    <location>
        <begin position="21"/>
        <end position="67"/>
    </location>
</feature>
<geneLocation type="mitochondrion" evidence="2"/>
<gene>
    <name evidence="2" type="ORF">ABT39_MTgene1440</name>
</gene>
<dbReference type="AlphaFoldDB" id="A0A117NGG8"/>